<name>A0A132A713_SARSC</name>
<gene>
    <name evidence="2" type="ORF">QR98_0046730</name>
</gene>
<dbReference type="Proteomes" id="UP000616769">
    <property type="component" value="Unassembled WGS sequence"/>
</dbReference>
<feature type="compositionally biased region" description="Basic residues" evidence="1">
    <location>
        <begin position="1"/>
        <end position="11"/>
    </location>
</feature>
<sequence>MNYERKKRIQKKRDERTGKINSQSNRRKLRQYSDSPTVLIAPEDYQHIFSANRLIKGDQKARKNGLKQVPSDSPTALIAPSDYDHIYSAGKKLKERNNLCESKNVKKEKPIYPNAVRDNKNIDPFLIASYKSERIDENRFKQVDSQTPTALIGPIDYEHIYSASKLKKLKSKRIVKISSDTPTALIAPDDYELIYSAKKMHANKFHDVNNREGFKRISRKSPKISKRSIKAKNDFFAVKVDSDTPTTLIAPDDYEHIYTAAKIKKERVKGANKTDLKVDSDTPTALIAPEDYEHIYASAKIKREKVRGTNKADLKVNSDTPTALIAPEDYEHIYASAKIKKEKVKSETKTALKVDSDTPTALIAPEDYEHIYASTKIKKEKVKGKNIVDLKVDSDTPTALIAPDDYEHIYTAAKLKKEKVKGETKTALKVDSDTPTALIAPDDYEHIYASAKIKKEKLKGRNQAAKKVDSDTPTALIAPEDYEHIYAAPKIKQIKFENLNKILVKVGSASNIKYDNLYLAKKHKLKTIAIDSDTPTALIAPTDYEHIYTAYKKKPHEKIGKKRLQNISKSMSEYYRNQSLNNLGNGKAKTYNYLPDGTNPQTRDRNLNAYDFKNFSFNSKVQNLQDLNGENSKDLAVLIKLLQKIELQNKIQRIGDQKLQDFTFARSDELLSKKQSFKKKVKTRSNRRRNKK</sequence>
<organism evidence="2 3">
    <name type="scientific">Sarcoptes scabiei</name>
    <name type="common">Itch mite</name>
    <name type="synonym">Acarus scabiei</name>
    <dbReference type="NCBI Taxonomy" id="52283"/>
    <lineage>
        <taxon>Eukaryota</taxon>
        <taxon>Metazoa</taxon>
        <taxon>Ecdysozoa</taxon>
        <taxon>Arthropoda</taxon>
        <taxon>Chelicerata</taxon>
        <taxon>Arachnida</taxon>
        <taxon>Acari</taxon>
        <taxon>Acariformes</taxon>
        <taxon>Sarcoptiformes</taxon>
        <taxon>Astigmata</taxon>
        <taxon>Psoroptidia</taxon>
        <taxon>Sarcoptoidea</taxon>
        <taxon>Sarcoptidae</taxon>
        <taxon>Sarcoptinae</taxon>
        <taxon>Sarcoptes</taxon>
    </lineage>
</organism>
<reference evidence="2 3" key="1">
    <citation type="journal article" date="2015" name="Parasit. Vectors">
        <title>Draft genome of the scabies mite.</title>
        <authorList>
            <person name="Rider S.D.Jr."/>
            <person name="Morgan M.S."/>
            <person name="Arlian L.G."/>
        </authorList>
    </citation>
    <scope>NUCLEOTIDE SEQUENCE [LARGE SCALE GENOMIC DNA]</scope>
    <source>
        <strain evidence="2">Arlian Lab</strain>
    </source>
</reference>
<dbReference type="EMBL" id="JXLN01010700">
    <property type="protein sequence ID" value="KPM06200.1"/>
    <property type="molecule type" value="Genomic_DNA"/>
</dbReference>
<feature type="region of interest" description="Disordered" evidence="1">
    <location>
        <begin position="1"/>
        <end position="34"/>
    </location>
</feature>
<accession>A0A132A713</accession>
<protein>
    <submittedName>
        <fullName evidence="2">Uncharacterized protein</fullName>
    </submittedName>
</protein>
<proteinExistence type="predicted"/>
<evidence type="ECO:0000256" key="1">
    <source>
        <dbReference type="SAM" id="MobiDB-lite"/>
    </source>
</evidence>
<dbReference type="VEuPathDB" id="VectorBase:SSCA003855"/>
<evidence type="ECO:0000313" key="3">
    <source>
        <dbReference type="Proteomes" id="UP000616769"/>
    </source>
</evidence>
<evidence type="ECO:0000313" key="2">
    <source>
        <dbReference type="EMBL" id="KPM06200.1"/>
    </source>
</evidence>
<dbReference type="AlphaFoldDB" id="A0A132A713"/>
<comment type="caution">
    <text evidence="2">The sequence shown here is derived from an EMBL/GenBank/DDBJ whole genome shotgun (WGS) entry which is preliminary data.</text>
</comment>